<sequence length="452" mass="51036">MLEYQLKILEGLFSTYAWSQQLAGILPLSALIDFLDVPRTLHIFELTGFVPAWCWPVTPSGSRLLLSPRSIEEPCCLDKFGNSQGLHCMDGRYGDVYNAASPETLRLCLEVAPRISVSNDHENTKDAQRSRRPQSLTVVHVFRAGCTKRPCIYFLLLGASAVGWSLLVGLLVATAILRCYIALTFLLVIPVTGAVVYVTRGGGQPTLKDTPGSNYNRLVVAALHMNEINWWAFYGETTMVNALLNLPLRVKRFSVTNHWTLNIALRILVLGQWSSAIGAAATQRLDAYIITFWIVFCIFSNILIFSSRYCCQYWLEQYAGFRLSRVEVKLSSRRALLNTLVALNPDSFPFDPVSKQDMPGSFYTNSLAWIDPILKSCPERSLWEEATRMAMATEHHKKKAIQGQNTRGKISSAEPEWITKYKKWYWCKFISEGMSVAEKIKKEANLPGRFIK</sequence>
<proteinExistence type="predicted"/>
<dbReference type="EMBL" id="JAPDGR010000886">
    <property type="protein sequence ID" value="KAJ2986839.1"/>
    <property type="molecule type" value="Genomic_DNA"/>
</dbReference>
<comment type="caution">
    <text evidence="1">The sequence shown here is derived from an EMBL/GenBank/DDBJ whole genome shotgun (WGS) entry which is preliminary data.</text>
</comment>
<gene>
    <name evidence="1" type="ORF">NUW58_g4840</name>
</gene>
<evidence type="ECO:0000313" key="1">
    <source>
        <dbReference type="EMBL" id="KAJ2986839.1"/>
    </source>
</evidence>
<keyword evidence="2" id="KW-1185">Reference proteome</keyword>
<protein>
    <submittedName>
        <fullName evidence="1">Uncharacterized protein</fullName>
    </submittedName>
</protein>
<name>A0ACC1P4M0_9PEZI</name>
<organism evidence="1 2">
    <name type="scientific">Xylaria curta</name>
    <dbReference type="NCBI Taxonomy" id="42375"/>
    <lineage>
        <taxon>Eukaryota</taxon>
        <taxon>Fungi</taxon>
        <taxon>Dikarya</taxon>
        <taxon>Ascomycota</taxon>
        <taxon>Pezizomycotina</taxon>
        <taxon>Sordariomycetes</taxon>
        <taxon>Xylariomycetidae</taxon>
        <taxon>Xylariales</taxon>
        <taxon>Xylariaceae</taxon>
        <taxon>Xylaria</taxon>
    </lineage>
</organism>
<reference evidence="1" key="1">
    <citation type="submission" date="2022-10" db="EMBL/GenBank/DDBJ databases">
        <title>Genome Sequence of Xylaria curta.</title>
        <authorList>
            <person name="Buettner E."/>
        </authorList>
    </citation>
    <scope>NUCLEOTIDE SEQUENCE</scope>
    <source>
        <strain evidence="1">Babe10</strain>
    </source>
</reference>
<evidence type="ECO:0000313" key="2">
    <source>
        <dbReference type="Proteomes" id="UP001143856"/>
    </source>
</evidence>
<accession>A0ACC1P4M0</accession>
<dbReference type="Proteomes" id="UP001143856">
    <property type="component" value="Unassembled WGS sequence"/>
</dbReference>